<keyword evidence="2" id="KW-0812">Transmembrane</keyword>
<name>A0A8S1ZFP5_ARAAE</name>
<accession>A0A8S1ZFP5</accession>
<keyword evidence="4" id="KW-1185">Reference proteome</keyword>
<evidence type="ECO:0000313" key="3">
    <source>
        <dbReference type="EMBL" id="CAE5958657.1"/>
    </source>
</evidence>
<gene>
    <name evidence="3" type="ORF">AARE701A_LOCUS2243</name>
</gene>
<protein>
    <recommendedName>
        <fullName evidence="5">Transmembrane protein</fullName>
    </recommendedName>
</protein>
<reference evidence="3" key="1">
    <citation type="submission" date="2021-01" db="EMBL/GenBank/DDBJ databases">
        <authorList>
            <person name="Bezrukov I."/>
        </authorList>
    </citation>
    <scope>NUCLEOTIDE SEQUENCE</scope>
</reference>
<keyword evidence="2" id="KW-0472">Membrane</keyword>
<evidence type="ECO:0008006" key="5">
    <source>
        <dbReference type="Google" id="ProtNLM"/>
    </source>
</evidence>
<dbReference type="PANTHER" id="PTHR33640">
    <property type="entry name" value="TRANSMEMBRANE PROTEIN"/>
    <property type="match status" value="1"/>
</dbReference>
<sequence length="259" mass="28692">MDSFVSENVEAEKVDAMRRFEGRRKFLKFLPAVEALVAVLLLLYWLTSTFFAGEYLRSIISSGLTGAGIYIFGVVNVLIALIFSLSNNQKLTEHDLYFQYVSSSAATPGSGFSSSATSPVGGFSSSALVSRSLASDSEEKTSEGMPGTDFTSVSLTAGEARPMKREMVRAVSSVGETAHAIRRKQEMTFLPPATTESTATDHHVYRRSRSERIYVRGDLRRSMRRLCDMDDLSSDEFRSTVETFIAGKKKMLSKEWVKP</sequence>
<evidence type="ECO:0000313" key="4">
    <source>
        <dbReference type="Proteomes" id="UP000682877"/>
    </source>
</evidence>
<organism evidence="3 4">
    <name type="scientific">Arabidopsis arenosa</name>
    <name type="common">Sand rock-cress</name>
    <name type="synonym">Cardaminopsis arenosa</name>
    <dbReference type="NCBI Taxonomy" id="38785"/>
    <lineage>
        <taxon>Eukaryota</taxon>
        <taxon>Viridiplantae</taxon>
        <taxon>Streptophyta</taxon>
        <taxon>Embryophyta</taxon>
        <taxon>Tracheophyta</taxon>
        <taxon>Spermatophyta</taxon>
        <taxon>Magnoliopsida</taxon>
        <taxon>eudicotyledons</taxon>
        <taxon>Gunneridae</taxon>
        <taxon>Pentapetalae</taxon>
        <taxon>rosids</taxon>
        <taxon>malvids</taxon>
        <taxon>Brassicales</taxon>
        <taxon>Brassicaceae</taxon>
        <taxon>Camelineae</taxon>
        <taxon>Arabidopsis</taxon>
    </lineage>
</organism>
<feature type="region of interest" description="Disordered" evidence="1">
    <location>
        <begin position="135"/>
        <end position="156"/>
    </location>
</feature>
<dbReference type="Proteomes" id="UP000682877">
    <property type="component" value="Chromosome 1"/>
</dbReference>
<dbReference type="EMBL" id="LR999451">
    <property type="protein sequence ID" value="CAE5958657.1"/>
    <property type="molecule type" value="Genomic_DNA"/>
</dbReference>
<feature type="transmembrane region" description="Helical" evidence="2">
    <location>
        <begin position="26"/>
        <end position="47"/>
    </location>
</feature>
<keyword evidence="2" id="KW-1133">Transmembrane helix</keyword>
<proteinExistence type="predicted"/>
<evidence type="ECO:0000256" key="1">
    <source>
        <dbReference type="SAM" id="MobiDB-lite"/>
    </source>
</evidence>
<dbReference type="PANTHER" id="PTHR33640:SF34">
    <property type="entry name" value="PROTEIN, PUTATIVE-RELATED"/>
    <property type="match status" value="1"/>
</dbReference>
<feature type="transmembrane region" description="Helical" evidence="2">
    <location>
        <begin position="59"/>
        <end position="83"/>
    </location>
</feature>
<dbReference type="AlphaFoldDB" id="A0A8S1ZFP5"/>
<evidence type="ECO:0000256" key="2">
    <source>
        <dbReference type="SAM" id="Phobius"/>
    </source>
</evidence>